<protein>
    <submittedName>
        <fullName evidence="2">12514_t:CDS:1</fullName>
    </submittedName>
</protein>
<feature type="compositionally biased region" description="Polar residues" evidence="1">
    <location>
        <begin position="54"/>
        <end position="64"/>
    </location>
</feature>
<reference evidence="2" key="1">
    <citation type="submission" date="2021-06" db="EMBL/GenBank/DDBJ databases">
        <authorList>
            <person name="Kallberg Y."/>
            <person name="Tangrot J."/>
            <person name="Rosling A."/>
        </authorList>
    </citation>
    <scope>NUCLEOTIDE SEQUENCE</scope>
    <source>
        <strain evidence="2">MA453B</strain>
    </source>
</reference>
<evidence type="ECO:0000313" key="3">
    <source>
        <dbReference type="Proteomes" id="UP000789405"/>
    </source>
</evidence>
<comment type="caution">
    <text evidence="2">The sequence shown here is derived from an EMBL/GenBank/DDBJ whole genome shotgun (WGS) entry which is preliminary data.</text>
</comment>
<evidence type="ECO:0000256" key="1">
    <source>
        <dbReference type="SAM" id="MobiDB-lite"/>
    </source>
</evidence>
<dbReference type="OrthoDB" id="429671at2759"/>
<proteinExistence type="predicted"/>
<dbReference type="AlphaFoldDB" id="A0A9N9HTX4"/>
<gene>
    <name evidence="2" type="ORF">DERYTH_LOCUS13253</name>
</gene>
<dbReference type="EMBL" id="CAJVPY010009164">
    <property type="protein sequence ID" value="CAG8705465.1"/>
    <property type="molecule type" value="Genomic_DNA"/>
</dbReference>
<evidence type="ECO:0000313" key="2">
    <source>
        <dbReference type="EMBL" id="CAG8705465.1"/>
    </source>
</evidence>
<accession>A0A9N9HTX4</accession>
<feature type="non-terminal residue" evidence="2">
    <location>
        <position position="1"/>
    </location>
</feature>
<organism evidence="2 3">
    <name type="scientific">Dentiscutata erythropus</name>
    <dbReference type="NCBI Taxonomy" id="1348616"/>
    <lineage>
        <taxon>Eukaryota</taxon>
        <taxon>Fungi</taxon>
        <taxon>Fungi incertae sedis</taxon>
        <taxon>Mucoromycota</taxon>
        <taxon>Glomeromycotina</taxon>
        <taxon>Glomeromycetes</taxon>
        <taxon>Diversisporales</taxon>
        <taxon>Gigasporaceae</taxon>
        <taxon>Dentiscutata</taxon>
    </lineage>
</organism>
<name>A0A9N9HTX4_9GLOM</name>
<keyword evidence="3" id="KW-1185">Reference proteome</keyword>
<feature type="region of interest" description="Disordered" evidence="1">
    <location>
        <begin position="100"/>
        <end position="124"/>
    </location>
</feature>
<feature type="region of interest" description="Disordered" evidence="1">
    <location>
        <begin position="41"/>
        <end position="64"/>
    </location>
</feature>
<sequence length="124" mass="13646">MYSQKEYKPIYGSFTNREDIDAIITNTKILTPKKVPYTIGCPPLKRGGKRMASSKPQNCDTESQSIHYSEVSKIKNSLMSQTSSTTTTIIPIASRSVDPVNTSITTPDLSTTTQSFTCNQSSND</sequence>
<dbReference type="Proteomes" id="UP000789405">
    <property type="component" value="Unassembled WGS sequence"/>
</dbReference>
<feature type="compositionally biased region" description="Low complexity" evidence="1">
    <location>
        <begin position="100"/>
        <end position="117"/>
    </location>
</feature>